<evidence type="ECO:0000313" key="3">
    <source>
        <dbReference type="Proteomes" id="UP001324427"/>
    </source>
</evidence>
<reference evidence="2 3" key="1">
    <citation type="submission" date="2021-11" db="EMBL/GenBank/DDBJ databases">
        <title>Black yeast isolated from Biological Soil Crust.</title>
        <authorList>
            <person name="Kurbessoian T."/>
        </authorList>
    </citation>
    <scope>NUCLEOTIDE SEQUENCE [LARGE SCALE GENOMIC DNA]</scope>
    <source>
        <strain evidence="2 3">CCFEE 5522</strain>
    </source>
</reference>
<dbReference type="InterPro" id="IPR010730">
    <property type="entry name" value="HET"/>
</dbReference>
<dbReference type="Pfam" id="PF26639">
    <property type="entry name" value="Het-6_barrel"/>
    <property type="match status" value="1"/>
</dbReference>
<proteinExistence type="predicted"/>
<gene>
    <name evidence="2" type="ORF">LTR36_002568</name>
</gene>
<keyword evidence="3" id="KW-1185">Reference proteome</keyword>
<evidence type="ECO:0000259" key="1">
    <source>
        <dbReference type="Pfam" id="PF06985"/>
    </source>
</evidence>
<feature type="domain" description="Heterokaryon incompatibility" evidence="1">
    <location>
        <begin position="89"/>
        <end position="181"/>
    </location>
</feature>
<evidence type="ECO:0000313" key="2">
    <source>
        <dbReference type="EMBL" id="KAK4545615.1"/>
    </source>
</evidence>
<dbReference type="InterPro" id="IPR052895">
    <property type="entry name" value="HetReg/Transcr_Mod"/>
</dbReference>
<dbReference type="AlphaFoldDB" id="A0AAV9JK45"/>
<comment type="caution">
    <text evidence="2">The sequence shown here is derived from an EMBL/GenBank/DDBJ whole genome shotgun (WGS) entry which is preliminary data.</text>
</comment>
<sequence>MTTQSLNERLRGSGTDIELVPSGLGSLGSTFNWRQKTQQRWFGQPYQPLDPSKRQIRLIKLLSSDVQADGAAPLKCVIKAHSLDSASIYDAISYCWGSSVDSRVIDVGGQLVPITRNLHAALVTLQMTETAHTWLWIDAISINQEDVDERNAQVPLMKDIFGQAETVHIWLGPQNHRTDLAIGKLDDIYCGRLRGHAILEGDDGVALVDALEALTQCLDATLRNYPHVWNALFHTYRIYNEITAETAKSLIDDDIVDQIGNLAYCNATNARDYVYGLLGLLPPAVAASIKPDYSASVHLIYEDFAVKLMLRTKSLGMLRLCGRQHRCSDLPSWVPDFRRLSHRGYWGHKAASGTWHFLEQSKVGELDVHAYMADEVLAVGQSLPQIRLFEILDGDESKRLRILLQSWRSDHLPYFNMLREETRQSRLSLSRFVAEEPIHLSDPGDDDTLAQLAARFKTWLASVIPALTAGAEKDERLSAIDIVEGEGFFVTKQGRLGIAYVLPQPGDSVAILAGCSYAVAVRSGGADGRYQVVTPCYCDGMMRGEVIREAAGRRFGDEKRVADVLEKITLV</sequence>
<dbReference type="Proteomes" id="UP001324427">
    <property type="component" value="Unassembled WGS sequence"/>
</dbReference>
<accession>A0AAV9JK45</accession>
<dbReference type="Pfam" id="PF06985">
    <property type="entry name" value="HET"/>
    <property type="match status" value="1"/>
</dbReference>
<dbReference type="PANTHER" id="PTHR24148:SF73">
    <property type="entry name" value="HET DOMAIN PROTEIN (AFU_ORTHOLOGUE AFUA_8G01020)"/>
    <property type="match status" value="1"/>
</dbReference>
<name>A0AAV9JK45_9PEZI</name>
<organism evidence="2 3">
    <name type="scientific">Oleoguttula mirabilis</name>
    <dbReference type="NCBI Taxonomy" id="1507867"/>
    <lineage>
        <taxon>Eukaryota</taxon>
        <taxon>Fungi</taxon>
        <taxon>Dikarya</taxon>
        <taxon>Ascomycota</taxon>
        <taxon>Pezizomycotina</taxon>
        <taxon>Dothideomycetes</taxon>
        <taxon>Dothideomycetidae</taxon>
        <taxon>Mycosphaerellales</taxon>
        <taxon>Teratosphaeriaceae</taxon>
        <taxon>Oleoguttula</taxon>
    </lineage>
</organism>
<protein>
    <recommendedName>
        <fullName evidence="1">Heterokaryon incompatibility domain-containing protein</fullName>
    </recommendedName>
</protein>
<dbReference type="EMBL" id="JAVFHQ010000018">
    <property type="protein sequence ID" value="KAK4545615.1"/>
    <property type="molecule type" value="Genomic_DNA"/>
</dbReference>
<dbReference type="PANTHER" id="PTHR24148">
    <property type="entry name" value="ANKYRIN REPEAT DOMAIN-CONTAINING PROTEIN 39 HOMOLOG-RELATED"/>
    <property type="match status" value="1"/>
</dbReference>